<evidence type="ECO:0000259" key="7">
    <source>
        <dbReference type="PROSITE" id="PS50847"/>
    </source>
</evidence>
<dbReference type="KEGG" id="pdm:ADU72_0471"/>
<keyword evidence="1" id="KW-0134">Cell wall</keyword>
<dbReference type="RefSeq" id="WP_080945507.1">
    <property type="nucleotide sequence ID" value="NZ_BAAAXI010000189.1"/>
</dbReference>
<feature type="domain" description="Gram-positive cocci surface proteins LPxTG" evidence="7">
    <location>
        <begin position="21"/>
        <end position="55"/>
    </location>
</feature>
<evidence type="ECO:0000256" key="4">
    <source>
        <dbReference type="ARBA" id="ARBA00023088"/>
    </source>
</evidence>
<accession>A0A0R2HLY4</accession>
<keyword evidence="6" id="KW-0472">Membrane</keyword>
<evidence type="ECO:0000313" key="8">
    <source>
        <dbReference type="EMBL" id="AMV63641.1"/>
    </source>
</evidence>
<sequence>MVSSSVSAGKAATKAASSTTLPQTDEANSSVAVVGLLGAVSALFGLAGIRRRREI</sequence>
<dbReference type="PROSITE" id="PS50847">
    <property type="entry name" value="GRAM_POS_ANCHORING"/>
    <property type="match status" value="1"/>
</dbReference>
<keyword evidence="4" id="KW-0572">Peptidoglycan-anchor</keyword>
<evidence type="ECO:0000313" key="10">
    <source>
        <dbReference type="Proteomes" id="UP000076244"/>
    </source>
</evidence>
<keyword evidence="3" id="KW-0732">Signal</keyword>
<dbReference type="Pfam" id="PF00746">
    <property type="entry name" value="Gram_pos_anchor"/>
    <property type="match status" value="1"/>
</dbReference>
<dbReference type="AlphaFoldDB" id="A0A0R2HLY4"/>
<feature type="compositionally biased region" description="Low complexity" evidence="5">
    <location>
        <begin position="1"/>
        <end position="20"/>
    </location>
</feature>
<dbReference type="EMBL" id="CP012275">
    <property type="protein sequence ID" value="AMV63641.1"/>
    <property type="molecule type" value="Genomic_DNA"/>
</dbReference>
<name>A0A0R2HLY4_9LACO</name>
<keyword evidence="6" id="KW-1133">Transmembrane helix</keyword>
<dbReference type="GeneID" id="57277451"/>
<evidence type="ECO:0000256" key="3">
    <source>
        <dbReference type="ARBA" id="ARBA00022729"/>
    </source>
</evidence>
<dbReference type="EMBL" id="CP012288">
    <property type="protein sequence ID" value="AMV66418.1"/>
    <property type="molecule type" value="Genomic_DNA"/>
</dbReference>
<feature type="region of interest" description="Disordered" evidence="5">
    <location>
        <begin position="1"/>
        <end position="26"/>
    </location>
</feature>
<dbReference type="NCBIfam" id="TIGR01167">
    <property type="entry name" value="LPXTG_anchor"/>
    <property type="match status" value="1"/>
</dbReference>
<evidence type="ECO:0000256" key="5">
    <source>
        <dbReference type="SAM" id="MobiDB-lite"/>
    </source>
</evidence>
<dbReference type="Proteomes" id="UP000076244">
    <property type="component" value="Chromosome"/>
</dbReference>
<gene>
    <name evidence="8" type="ORF">ADU70_2177</name>
    <name evidence="9" type="ORF">ADU72_0471</name>
</gene>
<evidence type="ECO:0000256" key="2">
    <source>
        <dbReference type="ARBA" id="ARBA00022525"/>
    </source>
</evidence>
<keyword evidence="10" id="KW-1185">Reference proteome</keyword>
<evidence type="ECO:0000256" key="1">
    <source>
        <dbReference type="ARBA" id="ARBA00022512"/>
    </source>
</evidence>
<evidence type="ECO:0000256" key="6">
    <source>
        <dbReference type="SAM" id="Phobius"/>
    </source>
</evidence>
<evidence type="ECO:0000313" key="9">
    <source>
        <dbReference type="EMBL" id="AMV66418.1"/>
    </source>
</evidence>
<keyword evidence="2" id="KW-0964">Secreted</keyword>
<reference evidence="10 11" key="1">
    <citation type="journal article" date="2016" name="PLoS ONE">
        <title>The Identification of Novel Diagnostic Marker Genes for the Detection of Beer Spoiling Pediococcus damnosus Strains Using the BlAst Diagnostic Gene findEr.</title>
        <authorList>
            <person name="Behr J."/>
            <person name="Geissler A.J."/>
            <person name="Schmid J."/>
            <person name="Zehe A."/>
            <person name="Vogel R.F."/>
        </authorList>
    </citation>
    <scope>NUCLEOTIDE SEQUENCE [LARGE SCALE GENOMIC DNA]</scope>
    <source>
        <strain evidence="8 11">TMW 2.1533</strain>
        <strain evidence="9 10">TMW 2.1535</strain>
    </source>
</reference>
<dbReference type="InterPro" id="IPR019931">
    <property type="entry name" value="LPXTG_anchor"/>
</dbReference>
<dbReference type="Proteomes" id="UP000076405">
    <property type="component" value="Chromosome"/>
</dbReference>
<organism evidence="8 11">
    <name type="scientific">Pediococcus damnosus</name>
    <dbReference type="NCBI Taxonomy" id="51663"/>
    <lineage>
        <taxon>Bacteria</taxon>
        <taxon>Bacillati</taxon>
        <taxon>Bacillota</taxon>
        <taxon>Bacilli</taxon>
        <taxon>Lactobacillales</taxon>
        <taxon>Lactobacillaceae</taxon>
        <taxon>Pediococcus</taxon>
    </lineage>
</organism>
<feature type="transmembrane region" description="Helical" evidence="6">
    <location>
        <begin position="30"/>
        <end position="49"/>
    </location>
</feature>
<proteinExistence type="predicted"/>
<keyword evidence="6" id="KW-0812">Transmembrane</keyword>
<protein>
    <recommendedName>
        <fullName evidence="7">Gram-positive cocci surface proteins LPxTG domain-containing protein</fullName>
    </recommendedName>
</protein>
<evidence type="ECO:0000313" key="11">
    <source>
        <dbReference type="Proteomes" id="UP000076405"/>
    </source>
</evidence>